<reference evidence="4" key="1">
    <citation type="submission" date="2017-02" db="EMBL/GenBank/DDBJ databases">
        <authorList>
            <person name="Varghese N."/>
            <person name="Submissions S."/>
        </authorList>
    </citation>
    <scope>NUCLEOTIDE SEQUENCE [LARGE SCALE GENOMIC DNA]</scope>
    <source>
        <strain evidence="4">DSM 3072</strain>
    </source>
</reference>
<dbReference type="InterPro" id="IPR055346">
    <property type="entry name" value="Fe-S_cluster_assembly_SufBD"/>
</dbReference>
<dbReference type="EMBL" id="FUXX01000012">
    <property type="protein sequence ID" value="SKA60796.1"/>
    <property type="molecule type" value="Genomic_DNA"/>
</dbReference>
<name>A0A1T4V797_9GAMM</name>
<evidence type="ECO:0000313" key="3">
    <source>
        <dbReference type="EMBL" id="SKA60796.1"/>
    </source>
</evidence>
<sequence length="309" mass="33698">MENALSDLQQKLFGEVADLHGTPSGAYNLRADGKVLSRSSTANIDIKTNSQNNGIEIHIKDNTKNESVHIPVILTQTGHMEVVHNDFYIGENCDVLIVAGCGIDNCGDQKTEHDGIHTFHVGKNSKVRYVEKHFGSGEGTGEKILNPVTEVFQDENSVMEMEMVQIRGVDSTYRRTIANLKANAKFVVKERLLTHDRQKALSVYKISLDGDGSSADVVSRSIAKDYSYQKLDACISGNARCNGHTECDSIIMDHGTILAVPSLEANHVDAALIHEAAIGKIAGEQLIKLMTLGLDEHEAEDQIISGFLG</sequence>
<evidence type="ECO:0000259" key="2">
    <source>
        <dbReference type="Pfam" id="PF01458"/>
    </source>
</evidence>
<dbReference type="Proteomes" id="UP000242432">
    <property type="component" value="Unassembled WGS sequence"/>
</dbReference>
<dbReference type="Pfam" id="PF01458">
    <property type="entry name" value="SUFBD_core"/>
    <property type="match status" value="1"/>
</dbReference>
<keyword evidence="4" id="KW-1185">Reference proteome</keyword>
<dbReference type="RefSeq" id="WP_078928474.1">
    <property type="nucleotide sequence ID" value="NZ_FUXX01000012.1"/>
</dbReference>
<dbReference type="PANTHER" id="PTHR30508">
    <property type="entry name" value="FES CLUSTER ASSEMBLY PROTEIN SUF"/>
    <property type="match status" value="1"/>
</dbReference>
<dbReference type="InterPro" id="IPR037284">
    <property type="entry name" value="SUF_FeS_clus_asmbl_SufBD_sf"/>
</dbReference>
<feature type="domain" description="SUF system FeS cluster assembly SufBD core" evidence="2">
    <location>
        <begin position="77"/>
        <end position="307"/>
    </location>
</feature>
<accession>A0A1T4V797</accession>
<gene>
    <name evidence="3" type="ORF">SAMN02745213_00953</name>
</gene>
<comment type="similarity">
    <text evidence="1">Belongs to the iron-sulfur cluster assembly SufBD family.</text>
</comment>
<dbReference type="AlphaFoldDB" id="A0A1T4V797"/>
<dbReference type="InterPro" id="IPR000825">
    <property type="entry name" value="SUF_FeS_clus_asmbl_SufBD_core"/>
</dbReference>
<protein>
    <submittedName>
        <fullName evidence="3">Uncharacterized protein family (UPF0051)</fullName>
    </submittedName>
</protein>
<organism evidence="3 4">
    <name type="scientific">Succinivibrio dextrinosolvens DSM 3072</name>
    <dbReference type="NCBI Taxonomy" id="1123324"/>
    <lineage>
        <taxon>Bacteria</taxon>
        <taxon>Pseudomonadati</taxon>
        <taxon>Pseudomonadota</taxon>
        <taxon>Gammaproteobacteria</taxon>
        <taxon>Aeromonadales</taxon>
        <taxon>Succinivibrionaceae</taxon>
        <taxon>Succinivibrio</taxon>
    </lineage>
</organism>
<dbReference type="SUPFAM" id="SSF101960">
    <property type="entry name" value="Stabilizer of iron transporter SufD"/>
    <property type="match status" value="1"/>
</dbReference>
<dbReference type="PANTHER" id="PTHR30508:SF1">
    <property type="entry name" value="UPF0051 PROTEIN ABCI8, CHLOROPLASTIC-RELATED"/>
    <property type="match status" value="1"/>
</dbReference>
<evidence type="ECO:0000256" key="1">
    <source>
        <dbReference type="ARBA" id="ARBA00043967"/>
    </source>
</evidence>
<evidence type="ECO:0000313" key="4">
    <source>
        <dbReference type="Proteomes" id="UP000242432"/>
    </source>
</evidence>
<proteinExistence type="inferred from homology"/>
<dbReference type="GO" id="GO:0016226">
    <property type="term" value="P:iron-sulfur cluster assembly"/>
    <property type="evidence" value="ECO:0007669"/>
    <property type="project" value="InterPro"/>
</dbReference>